<dbReference type="Gene3D" id="3.50.50.60">
    <property type="entry name" value="FAD/NAD(P)-binding domain"/>
    <property type="match status" value="1"/>
</dbReference>
<evidence type="ECO:0000256" key="5">
    <source>
        <dbReference type="ARBA" id="ARBA00022691"/>
    </source>
</evidence>
<dbReference type="Gene3D" id="3.30.9.10">
    <property type="entry name" value="D-Amino Acid Oxidase, subunit A, domain 2"/>
    <property type="match status" value="1"/>
</dbReference>
<feature type="domain" description="FAD dependent oxidoreductase" evidence="10">
    <location>
        <begin position="164"/>
        <end position="540"/>
    </location>
</feature>
<keyword evidence="12" id="KW-1185">Reference proteome</keyword>
<evidence type="ECO:0000256" key="3">
    <source>
        <dbReference type="ARBA" id="ARBA00022630"/>
    </source>
</evidence>
<dbReference type="GO" id="GO:0032259">
    <property type="term" value="P:methylation"/>
    <property type="evidence" value="ECO:0007669"/>
    <property type="project" value="UniProtKB-KW"/>
</dbReference>
<keyword evidence="5" id="KW-0949">S-adenosyl-L-methionine</keyword>
<evidence type="ECO:0000256" key="4">
    <source>
        <dbReference type="ARBA" id="ARBA00022679"/>
    </source>
</evidence>
<dbReference type="PANTHER" id="PTHR13847:SF283">
    <property type="entry name" value="TRNA 5-METHYLAMINOMETHYL-2-THIOURIDINE BIOSYNTHESIS BIFUNCTIONAL PROTEIN MNMC"/>
    <property type="match status" value="1"/>
</dbReference>
<dbReference type="EC" id="2.1.1.61" evidence="11"/>
<evidence type="ECO:0000256" key="6">
    <source>
        <dbReference type="ARBA" id="ARBA00022694"/>
    </source>
</evidence>
<sequence>MSAGRERQVVLDLRTGTDPAARLAQLHATWRADPLRGERLIVLALDGPDSLDRDGAQVQWMRVPGESGDVEQRLRGLQAQVGRFLLDARVTLTPDLLRRLNRLAAPGATLVTPRTDASVRDGLARNGFVVDAAESGSTQARFAPRFTLPQPAAFRPPHQGPREALVLGAGLAGCAAAWALARQGWSTTVLDRQAAPAQETSGNPGGLMHGTFNAPDSLHARWFRAASLLTARLARPAIASGAVAGDLRGFVRLEDRLDATQAAAQLARVGLPDTYVRWVTAAEARHHTGLDVPTGGWFYADAGWLSPGDWCRWLLAQAVSAGLARFQGQTEVAALRRSPSGEWQALDHQGQLLAQAPVVVLANAGAVNRLLAPHAAALRLQAVRGQTTLLPADTPGLCPPRMALSGQGYGLTLPDGRVLTGATSQAEDLDGSVRLADHQHNLARAAQLGICLPDMAARETMATAGRVGWRATTPDRLPVIGPPVDRTAFDAARQSGRTRLDGLRHVPRCHGASHGLFVHAGLGSRGITSAALGAQVLAAWVTGAPFPVEAALRDALDPAGEKKGDSRGAAL</sequence>
<evidence type="ECO:0000256" key="8">
    <source>
        <dbReference type="ARBA" id="ARBA00023002"/>
    </source>
</evidence>
<dbReference type="GO" id="GO:0016645">
    <property type="term" value="F:oxidoreductase activity, acting on the CH-NH group of donors"/>
    <property type="evidence" value="ECO:0007669"/>
    <property type="project" value="InterPro"/>
</dbReference>
<dbReference type="InterPro" id="IPR029063">
    <property type="entry name" value="SAM-dependent_MTases_sf"/>
</dbReference>
<protein>
    <submittedName>
        <fullName evidence="11">tRNA 5-methylaminomethyl-2-thiouridine biosynthesis bifunctional protein</fullName>
        <ecNumber evidence="11">1.5.-.-</ecNumber>
        <ecNumber evidence="11">2.1.1.61</ecNumber>
    </submittedName>
</protein>
<evidence type="ECO:0000256" key="7">
    <source>
        <dbReference type="ARBA" id="ARBA00022827"/>
    </source>
</evidence>
<evidence type="ECO:0000313" key="11">
    <source>
        <dbReference type="EMBL" id="NYG34700.1"/>
    </source>
</evidence>
<keyword evidence="7" id="KW-0274">FAD</keyword>
<dbReference type="SUPFAM" id="SSF54373">
    <property type="entry name" value="FAD-linked reductases, C-terminal domain"/>
    <property type="match status" value="1"/>
</dbReference>
<keyword evidence="4 11" id="KW-0808">Transferase</keyword>
<dbReference type="RefSeq" id="WP_179635308.1">
    <property type="nucleotide sequence ID" value="NZ_JACCFH010000001.1"/>
</dbReference>
<keyword evidence="8 11" id="KW-0560">Oxidoreductase</keyword>
<proteinExistence type="predicted"/>
<dbReference type="AlphaFoldDB" id="A0A7Y9R3R1"/>
<evidence type="ECO:0000256" key="1">
    <source>
        <dbReference type="ARBA" id="ARBA00022490"/>
    </source>
</evidence>
<gene>
    <name evidence="11" type="ORF">BDD16_003686</name>
</gene>
<dbReference type="InterPro" id="IPR017610">
    <property type="entry name" value="tRNA_S-uridine_synth_MnmC_C"/>
</dbReference>
<dbReference type="SUPFAM" id="SSF51905">
    <property type="entry name" value="FAD/NAD(P)-binding domain"/>
    <property type="match status" value="1"/>
</dbReference>
<dbReference type="PANTHER" id="PTHR13847">
    <property type="entry name" value="SARCOSINE DEHYDROGENASE-RELATED"/>
    <property type="match status" value="1"/>
</dbReference>
<evidence type="ECO:0000313" key="12">
    <source>
        <dbReference type="Proteomes" id="UP000518288"/>
    </source>
</evidence>
<organism evidence="11 12">
    <name type="scientific">Sphaerotilus montanus</name>
    <dbReference type="NCBI Taxonomy" id="522889"/>
    <lineage>
        <taxon>Bacteria</taxon>
        <taxon>Pseudomonadati</taxon>
        <taxon>Pseudomonadota</taxon>
        <taxon>Betaproteobacteria</taxon>
        <taxon>Burkholderiales</taxon>
        <taxon>Sphaerotilaceae</taxon>
        <taxon>Sphaerotilus</taxon>
    </lineage>
</organism>
<evidence type="ECO:0000256" key="2">
    <source>
        <dbReference type="ARBA" id="ARBA00022603"/>
    </source>
</evidence>
<evidence type="ECO:0000256" key="9">
    <source>
        <dbReference type="ARBA" id="ARBA00023268"/>
    </source>
</evidence>
<evidence type="ECO:0000259" key="10">
    <source>
        <dbReference type="Pfam" id="PF01266"/>
    </source>
</evidence>
<dbReference type="Proteomes" id="UP000518288">
    <property type="component" value="Unassembled WGS sequence"/>
</dbReference>
<keyword evidence="1" id="KW-0963">Cytoplasm</keyword>
<dbReference type="EMBL" id="JACCFH010000001">
    <property type="protein sequence ID" value="NYG34700.1"/>
    <property type="molecule type" value="Genomic_DNA"/>
</dbReference>
<dbReference type="InterPro" id="IPR006076">
    <property type="entry name" value="FAD-dep_OxRdtase"/>
</dbReference>
<dbReference type="GO" id="GO:0008033">
    <property type="term" value="P:tRNA processing"/>
    <property type="evidence" value="ECO:0007669"/>
    <property type="project" value="UniProtKB-KW"/>
</dbReference>
<dbReference type="NCBIfam" id="TIGR03197">
    <property type="entry name" value="MnmC_Cterm"/>
    <property type="match status" value="1"/>
</dbReference>
<name>A0A7Y9R3R1_9BURK</name>
<dbReference type="Pfam" id="PF01266">
    <property type="entry name" value="DAO"/>
    <property type="match status" value="1"/>
</dbReference>
<reference evidence="11 12" key="1">
    <citation type="submission" date="2020-07" db="EMBL/GenBank/DDBJ databases">
        <title>Genomic Encyclopedia of Archaeal and Bacterial Type Strains, Phase II (KMG-II): from individual species to whole genera.</title>
        <authorList>
            <person name="Goeker M."/>
        </authorList>
    </citation>
    <scope>NUCLEOTIDE SEQUENCE [LARGE SCALE GENOMIC DNA]</scope>
    <source>
        <strain evidence="11 12">DSM 21226</strain>
    </source>
</reference>
<accession>A0A7Y9R3R1</accession>
<dbReference type="GO" id="GO:0004808">
    <property type="term" value="F:tRNA (5-methylaminomethyl-2-thiouridylate)(34)-methyltransferase activity"/>
    <property type="evidence" value="ECO:0007669"/>
    <property type="project" value="UniProtKB-EC"/>
</dbReference>
<keyword evidence="2 11" id="KW-0489">Methyltransferase</keyword>
<comment type="caution">
    <text evidence="11">The sequence shown here is derived from an EMBL/GenBank/DDBJ whole genome shotgun (WGS) entry which is preliminary data.</text>
</comment>
<dbReference type="EC" id="1.5.-.-" evidence="11"/>
<keyword evidence="9" id="KW-0511">Multifunctional enzyme</keyword>
<keyword evidence="6" id="KW-0819">tRNA processing</keyword>
<dbReference type="Gene3D" id="3.40.50.150">
    <property type="entry name" value="Vaccinia Virus protein VP39"/>
    <property type="match status" value="1"/>
</dbReference>
<dbReference type="GO" id="GO:0005737">
    <property type="term" value="C:cytoplasm"/>
    <property type="evidence" value="ECO:0007669"/>
    <property type="project" value="TreeGrafter"/>
</dbReference>
<keyword evidence="3" id="KW-0285">Flavoprotein</keyword>
<dbReference type="InterPro" id="IPR036188">
    <property type="entry name" value="FAD/NAD-bd_sf"/>
</dbReference>